<evidence type="ECO:0000259" key="1">
    <source>
        <dbReference type="Pfam" id="PF26138"/>
    </source>
</evidence>
<protein>
    <recommendedName>
        <fullName evidence="1">DUF8040 domain-containing protein</fullName>
    </recommendedName>
</protein>
<dbReference type="PANTHER" id="PTHR22930">
    <property type="match status" value="1"/>
</dbReference>
<gene>
    <name evidence="2" type="ORF">BUALT_Bualt09G0006800</name>
</gene>
<dbReference type="Pfam" id="PF26138">
    <property type="entry name" value="DUF8040"/>
    <property type="match status" value="1"/>
</dbReference>
<feature type="domain" description="DUF8040" evidence="1">
    <location>
        <begin position="72"/>
        <end position="146"/>
    </location>
</feature>
<comment type="caution">
    <text evidence="2">The sequence shown here is derived from an EMBL/GenBank/DDBJ whole genome shotgun (WGS) entry which is preliminary data.</text>
</comment>
<accession>A0AAV6WY36</accession>
<evidence type="ECO:0000313" key="2">
    <source>
        <dbReference type="EMBL" id="KAG8375896.1"/>
    </source>
</evidence>
<dbReference type="EMBL" id="WHWC01000009">
    <property type="protein sequence ID" value="KAG8375896.1"/>
    <property type="molecule type" value="Genomic_DNA"/>
</dbReference>
<name>A0AAV6WY36_9LAMI</name>
<dbReference type="PANTHER" id="PTHR22930:SF221">
    <property type="entry name" value="NUCLEASE HARBI1"/>
    <property type="match status" value="1"/>
</dbReference>
<proteinExistence type="predicted"/>
<dbReference type="Proteomes" id="UP000826271">
    <property type="component" value="Unassembled WGS sequence"/>
</dbReference>
<dbReference type="AlphaFoldDB" id="A0AAV6WY36"/>
<dbReference type="InterPro" id="IPR058353">
    <property type="entry name" value="DUF8040"/>
</dbReference>
<sequence length="196" mass="22798">MEPWDFRACASTEPWYILNCSLICSNSFDNKDNTEYENEVQQNLDWWVLCQVPAPSLVTYYENYLHRVPCRTSMRTGHKFIEETFKGHGIRCYQSFCLKKSVFLDLRHELTKKYGLYPTKGMSVYEEVGMFLMACAHGVDNRLLQEDCIGAIDGTHVKDRLPQRKSTPYIGRKGFASQNILAVVDFNMCFTFAWAR</sequence>
<keyword evidence="3" id="KW-1185">Reference proteome</keyword>
<evidence type="ECO:0000313" key="3">
    <source>
        <dbReference type="Proteomes" id="UP000826271"/>
    </source>
</evidence>
<dbReference type="InterPro" id="IPR045249">
    <property type="entry name" value="HARBI1-like"/>
</dbReference>
<organism evidence="2 3">
    <name type="scientific">Buddleja alternifolia</name>
    <dbReference type="NCBI Taxonomy" id="168488"/>
    <lineage>
        <taxon>Eukaryota</taxon>
        <taxon>Viridiplantae</taxon>
        <taxon>Streptophyta</taxon>
        <taxon>Embryophyta</taxon>
        <taxon>Tracheophyta</taxon>
        <taxon>Spermatophyta</taxon>
        <taxon>Magnoliopsida</taxon>
        <taxon>eudicotyledons</taxon>
        <taxon>Gunneridae</taxon>
        <taxon>Pentapetalae</taxon>
        <taxon>asterids</taxon>
        <taxon>lamiids</taxon>
        <taxon>Lamiales</taxon>
        <taxon>Scrophulariaceae</taxon>
        <taxon>Buddlejeae</taxon>
        <taxon>Buddleja</taxon>
    </lineage>
</organism>
<reference evidence="2" key="1">
    <citation type="submission" date="2019-10" db="EMBL/GenBank/DDBJ databases">
        <authorList>
            <person name="Zhang R."/>
            <person name="Pan Y."/>
            <person name="Wang J."/>
            <person name="Ma R."/>
            <person name="Yu S."/>
        </authorList>
    </citation>
    <scope>NUCLEOTIDE SEQUENCE</scope>
    <source>
        <strain evidence="2">LA-IB0</strain>
        <tissue evidence="2">Leaf</tissue>
    </source>
</reference>